<keyword evidence="2" id="KW-0472">Membrane</keyword>
<reference evidence="3" key="1">
    <citation type="submission" date="2020-06" db="EMBL/GenBank/DDBJ databases">
        <title>Unique genomic features of the anaerobic methanotrophic archaea.</title>
        <authorList>
            <person name="Chadwick G.L."/>
            <person name="Skennerton C.T."/>
            <person name="Laso-Perez R."/>
            <person name="Leu A.O."/>
            <person name="Speth D.R."/>
            <person name="Yu H."/>
            <person name="Morgan-Lang C."/>
            <person name="Hatzenpichler R."/>
            <person name="Goudeau D."/>
            <person name="Malmstrom R."/>
            <person name="Brazelton W.J."/>
            <person name="Woyke T."/>
            <person name="Hallam S.J."/>
            <person name="Tyson G.W."/>
            <person name="Wegener G."/>
            <person name="Boetius A."/>
            <person name="Orphan V."/>
        </authorList>
    </citation>
    <scope>NUCLEOTIDE SEQUENCE</scope>
</reference>
<accession>A0A7G9YFA1</accession>
<protein>
    <submittedName>
        <fullName evidence="3">Uncharacterized protein</fullName>
    </submittedName>
</protein>
<dbReference type="AlphaFoldDB" id="A0A7G9YFA1"/>
<evidence type="ECO:0000256" key="1">
    <source>
        <dbReference type="SAM" id="MobiDB-lite"/>
    </source>
</evidence>
<gene>
    <name evidence="3" type="ORF">GCLKPONB_00016</name>
</gene>
<feature type="transmembrane region" description="Helical" evidence="2">
    <location>
        <begin position="6"/>
        <end position="26"/>
    </location>
</feature>
<feature type="compositionally biased region" description="Polar residues" evidence="1">
    <location>
        <begin position="70"/>
        <end position="89"/>
    </location>
</feature>
<organism evidence="3">
    <name type="scientific">Candidatus Methanogaster sp. ANME-2c ERB4</name>
    <dbReference type="NCBI Taxonomy" id="2759911"/>
    <lineage>
        <taxon>Archaea</taxon>
        <taxon>Methanobacteriati</taxon>
        <taxon>Methanobacteriota</taxon>
        <taxon>Stenosarchaea group</taxon>
        <taxon>Methanomicrobia</taxon>
        <taxon>Methanosarcinales</taxon>
        <taxon>ANME-2 cluster</taxon>
        <taxon>Candidatus Methanogasteraceae</taxon>
        <taxon>Candidatus Methanogaster</taxon>
    </lineage>
</organism>
<keyword evidence="2" id="KW-0812">Transmembrane</keyword>
<name>A0A7G9YFA1_9EURY</name>
<keyword evidence="2" id="KW-1133">Transmembrane helix</keyword>
<proteinExistence type="predicted"/>
<sequence length="89" mass="10186">MNTYSLKIYVIIGVVVFVLIITLIIGDRMMKSELDKDIEKLFADSKNISDKVYTSKQIKDMRLVAKQHPPQESCTPPSRTAPSIQQNFR</sequence>
<evidence type="ECO:0000256" key="2">
    <source>
        <dbReference type="SAM" id="Phobius"/>
    </source>
</evidence>
<dbReference type="EMBL" id="MT631213">
    <property type="protein sequence ID" value="QNO46685.1"/>
    <property type="molecule type" value="Genomic_DNA"/>
</dbReference>
<evidence type="ECO:0000313" key="3">
    <source>
        <dbReference type="EMBL" id="QNO46685.1"/>
    </source>
</evidence>
<feature type="region of interest" description="Disordered" evidence="1">
    <location>
        <begin position="67"/>
        <end position="89"/>
    </location>
</feature>